<dbReference type="Proteomes" id="UP000414233">
    <property type="component" value="Unassembled WGS sequence"/>
</dbReference>
<dbReference type="GO" id="GO:0005737">
    <property type="term" value="C:cytoplasm"/>
    <property type="evidence" value="ECO:0007669"/>
    <property type="project" value="TreeGrafter"/>
</dbReference>
<feature type="domain" description="FAD dependent oxidoreductase" evidence="2">
    <location>
        <begin position="16"/>
        <end position="360"/>
    </location>
</feature>
<dbReference type="RefSeq" id="WP_150699219.1">
    <property type="nucleotide sequence ID" value="NZ_CABPRZ010000024.1"/>
</dbReference>
<keyword evidence="1" id="KW-0560">Oxidoreductase</keyword>
<dbReference type="Pfam" id="PF01266">
    <property type="entry name" value="DAO"/>
    <property type="match status" value="1"/>
</dbReference>
<dbReference type="InterPro" id="IPR006076">
    <property type="entry name" value="FAD-dep_OxRdtase"/>
</dbReference>
<reference evidence="3 4" key="1">
    <citation type="submission" date="2019-08" db="EMBL/GenBank/DDBJ databases">
        <authorList>
            <person name="Peeters C."/>
        </authorList>
    </citation>
    <scope>NUCLEOTIDE SEQUENCE [LARGE SCALE GENOMIC DNA]</scope>
    <source>
        <strain evidence="3 4">LMG 30175</strain>
    </source>
</reference>
<evidence type="ECO:0000259" key="2">
    <source>
        <dbReference type="Pfam" id="PF01266"/>
    </source>
</evidence>
<organism evidence="3 4">
    <name type="scientific">Pandoraea terrae</name>
    <dbReference type="NCBI Taxonomy" id="1537710"/>
    <lineage>
        <taxon>Bacteria</taxon>
        <taxon>Pseudomonadati</taxon>
        <taxon>Pseudomonadota</taxon>
        <taxon>Betaproteobacteria</taxon>
        <taxon>Burkholderiales</taxon>
        <taxon>Burkholderiaceae</taxon>
        <taxon>Pandoraea</taxon>
    </lineage>
</organism>
<accession>A0A5E4YIH0</accession>
<dbReference type="SUPFAM" id="SSF51905">
    <property type="entry name" value="FAD/NAD(P)-binding domain"/>
    <property type="match status" value="1"/>
</dbReference>
<evidence type="ECO:0000256" key="1">
    <source>
        <dbReference type="ARBA" id="ARBA00023002"/>
    </source>
</evidence>
<dbReference type="Gene3D" id="3.30.9.10">
    <property type="entry name" value="D-Amino Acid Oxidase, subunit A, domain 2"/>
    <property type="match status" value="1"/>
</dbReference>
<dbReference type="AlphaFoldDB" id="A0A5E4YIH0"/>
<evidence type="ECO:0000313" key="4">
    <source>
        <dbReference type="Proteomes" id="UP000414233"/>
    </source>
</evidence>
<dbReference type="PANTHER" id="PTHR13847:SF287">
    <property type="entry name" value="FAD-DEPENDENT OXIDOREDUCTASE DOMAIN-CONTAINING PROTEIN 1"/>
    <property type="match status" value="1"/>
</dbReference>
<evidence type="ECO:0000313" key="3">
    <source>
        <dbReference type="EMBL" id="VVE48337.1"/>
    </source>
</evidence>
<dbReference type="PANTHER" id="PTHR13847">
    <property type="entry name" value="SARCOSINE DEHYDROGENASE-RELATED"/>
    <property type="match status" value="1"/>
</dbReference>
<dbReference type="Gene3D" id="3.50.50.60">
    <property type="entry name" value="FAD/NAD(P)-binding domain"/>
    <property type="match status" value="1"/>
</dbReference>
<proteinExistence type="predicted"/>
<protein>
    <submittedName>
        <fullName evidence="3">FAD-dependent oxidoreductase</fullName>
    </submittedName>
</protein>
<dbReference type="InterPro" id="IPR036188">
    <property type="entry name" value="FAD/NAD-bd_sf"/>
</dbReference>
<dbReference type="EMBL" id="CABPRZ010000024">
    <property type="protein sequence ID" value="VVE48337.1"/>
    <property type="molecule type" value="Genomic_DNA"/>
</dbReference>
<keyword evidence="4" id="KW-1185">Reference proteome</keyword>
<sequence length="394" mass="41556">MNNVIHATNIERVEADVCIVGGGFMGAATARALAKRGQRVVLLEKGYCGAQASGVNYGGVRRQGRPVSQLPLSQRAYETWKRLPETIGTDGELLISGHLRLARSEADLAALHAYAEQANPYGLDLRVLEGPSFRKRYPWLGVRALGGSMCPGDGHANPRLVSPAFARAARAAGADVRDLTPVCETSHDGRRFLTVAHGPNGPVEVTSAWLINTAGAWGNQLAGRYGDAIPMKSIYPNLWVTEPLPFFIEHNLGVYGGGIYARQVARGNVVIGGGRGVGDGEHARPLSATTRAVMTEAIRLLPALRDALVIRSWSGVEGETPDDNPVIAPSRTTANLLHAFGFSGGGFQLAPGVGEVLADLVLDGATATPIGAFSLDRFDAAHRASQDNATGATS</sequence>
<dbReference type="SUPFAM" id="SSF54373">
    <property type="entry name" value="FAD-linked reductases, C-terminal domain"/>
    <property type="match status" value="1"/>
</dbReference>
<name>A0A5E4YIH0_9BURK</name>
<dbReference type="GO" id="GO:0016491">
    <property type="term" value="F:oxidoreductase activity"/>
    <property type="evidence" value="ECO:0007669"/>
    <property type="project" value="UniProtKB-KW"/>
</dbReference>
<dbReference type="OrthoDB" id="8673905at2"/>
<gene>
    <name evidence="3" type="ORF">PTE30175_04434</name>
</gene>